<dbReference type="AlphaFoldDB" id="A0AAJ5VVH4"/>
<proteinExistence type="predicted"/>
<sequence>MTSKLVVTHLSHDLQARKSYVSFAWSDDPAKRLGLEVPYGTALADVEAAARQALTDLSSELTGSELSLP</sequence>
<evidence type="ECO:0000313" key="1">
    <source>
        <dbReference type="EMBL" id="WEK04159.1"/>
    </source>
</evidence>
<evidence type="ECO:0000313" key="2">
    <source>
        <dbReference type="Proteomes" id="UP001217476"/>
    </source>
</evidence>
<name>A0AAJ5VVH4_9HYPH</name>
<dbReference type="EMBL" id="CP119312">
    <property type="protein sequence ID" value="WEK04159.1"/>
    <property type="molecule type" value="Genomic_DNA"/>
</dbReference>
<reference evidence="1" key="1">
    <citation type="submission" date="2023-03" db="EMBL/GenBank/DDBJ databases">
        <title>Andean soil-derived lignocellulolytic bacterial consortium as a source of novel taxa and putative plastic-active enzymes.</title>
        <authorList>
            <person name="Diaz-Garcia L."/>
            <person name="Chuvochina M."/>
            <person name="Feuerriegel G."/>
            <person name="Bunk B."/>
            <person name="Sproer C."/>
            <person name="Streit W.R."/>
            <person name="Rodriguez L.M."/>
            <person name="Overmann J."/>
            <person name="Jimenez D.J."/>
        </authorList>
    </citation>
    <scope>NUCLEOTIDE SEQUENCE</scope>
    <source>
        <strain evidence="1">MAG 4196</strain>
    </source>
</reference>
<accession>A0AAJ5VVH4</accession>
<protein>
    <submittedName>
        <fullName evidence="1">Uncharacterized protein</fullName>
    </submittedName>
</protein>
<organism evidence="1 2">
    <name type="scientific">Candidatus Devosia phytovorans</name>
    <dbReference type="NCBI Taxonomy" id="3121372"/>
    <lineage>
        <taxon>Bacteria</taxon>
        <taxon>Pseudomonadati</taxon>
        <taxon>Pseudomonadota</taxon>
        <taxon>Alphaproteobacteria</taxon>
        <taxon>Hyphomicrobiales</taxon>
        <taxon>Devosiaceae</taxon>
        <taxon>Devosia</taxon>
    </lineage>
</organism>
<gene>
    <name evidence="1" type="ORF">P0Y65_18565</name>
</gene>
<dbReference type="Proteomes" id="UP001217476">
    <property type="component" value="Chromosome"/>
</dbReference>